<dbReference type="PANTHER" id="PTHR40047:SF1">
    <property type="entry name" value="UPF0703 PROTEIN YCGQ"/>
    <property type="match status" value="1"/>
</dbReference>
<feature type="region of interest" description="Disordered" evidence="1">
    <location>
        <begin position="47"/>
        <end position="72"/>
    </location>
</feature>
<dbReference type="eggNOG" id="COG3689">
    <property type="taxonomic scope" value="Bacteria"/>
</dbReference>
<accession>F2JQF8</accession>
<name>F2JQF8_CELLD</name>
<proteinExistence type="predicted"/>
<dbReference type="InterPro" id="IPR052955">
    <property type="entry name" value="UPF0703_membrane_permease"/>
</dbReference>
<sequence length="198" mass="22329">MKEAIRIVTIVLGLSFIMTGCTTNETLSKDQGSKTQKEQEAAEEIILPSENTNTSDIVSDEQKSVSPSENDVTSINEDVEVLEITEKMYVSYVNEIYTNTAEYEGKNIKLEGMFTSAYDESTKQTYYFVYRTGPGCCNNDGSMCGFEFTTSDTIPEENDWIEVIGTLESYEENGYTYLTLRDAEVTIKTERGQEVVYQ</sequence>
<evidence type="ECO:0000259" key="2">
    <source>
        <dbReference type="Pfam" id="PF21537"/>
    </source>
</evidence>
<dbReference type="AlphaFoldDB" id="F2JQF8"/>
<gene>
    <name evidence="3" type="ordered locus">Clole_3249</name>
</gene>
<dbReference type="RefSeq" id="WP_013658220.1">
    <property type="nucleotide sequence ID" value="NC_015275.1"/>
</dbReference>
<dbReference type="PANTHER" id="PTHR40047">
    <property type="entry name" value="UPF0703 PROTEIN YCGQ"/>
    <property type="match status" value="1"/>
</dbReference>
<protein>
    <recommendedName>
        <fullName evidence="2">DUF1980 domain-containing protein</fullName>
    </recommendedName>
</protein>
<evidence type="ECO:0000256" key="1">
    <source>
        <dbReference type="SAM" id="MobiDB-lite"/>
    </source>
</evidence>
<dbReference type="EMBL" id="CP002582">
    <property type="protein sequence ID" value="ADZ84942.1"/>
    <property type="molecule type" value="Genomic_DNA"/>
</dbReference>
<evidence type="ECO:0000313" key="3">
    <source>
        <dbReference type="EMBL" id="ADZ84942.1"/>
    </source>
</evidence>
<dbReference type="HOGENOM" id="CLU_116197_0_0_9"/>
<dbReference type="InterPro" id="IPR048447">
    <property type="entry name" value="DUF1980_C"/>
</dbReference>
<keyword evidence="4" id="KW-1185">Reference proteome</keyword>
<dbReference type="STRING" id="642492.Clole_3249"/>
<reference evidence="3 4" key="1">
    <citation type="journal article" date="2011" name="J. Bacteriol.">
        <title>Complete genome sequence of the cellulose-degrading bacterium Cellulosilyticum lentocellum.</title>
        <authorList>
            <consortium name="US DOE Joint Genome Institute"/>
            <person name="Miller D.A."/>
            <person name="Suen G."/>
            <person name="Bruce D."/>
            <person name="Copeland A."/>
            <person name="Cheng J.F."/>
            <person name="Detter C."/>
            <person name="Goodwin L.A."/>
            <person name="Han C.S."/>
            <person name="Hauser L.J."/>
            <person name="Land M.L."/>
            <person name="Lapidus A."/>
            <person name="Lucas S."/>
            <person name="Meincke L."/>
            <person name="Pitluck S."/>
            <person name="Tapia R."/>
            <person name="Teshima H."/>
            <person name="Woyke T."/>
            <person name="Fox B.G."/>
            <person name="Angert E.R."/>
            <person name="Currie C.R."/>
        </authorList>
    </citation>
    <scope>NUCLEOTIDE SEQUENCE [LARGE SCALE GENOMIC DNA]</scope>
    <source>
        <strain evidence="4">ATCC 49066 / DSM 5427 / NCIMB 11756 / RHM5</strain>
    </source>
</reference>
<evidence type="ECO:0000313" key="4">
    <source>
        <dbReference type="Proteomes" id="UP000008467"/>
    </source>
</evidence>
<dbReference type="KEGG" id="cle:Clole_3249"/>
<dbReference type="Pfam" id="PF21537">
    <property type="entry name" value="DUF1980_C"/>
    <property type="match status" value="1"/>
</dbReference>
<dbReference type="Proteomes" id="UP000008467">
    <property type="component" value="Chromosome"/>
</dbReference>
<dbReference type="PROSITE" id="PS51257">
    <property type="entry name" value="PROKAR_LIPOPROTEIN"/>
    <property type="match status" value="1"/>
</dbReference>
<organism evidence="3 4">
    <name type="scientific">Cellulosilyticum lentocellum (strain ATCC 49066 / DSM 5427 / NCIMB 11756 / RHM5)</name>
    <name type="common">Clostridium lentocellum</name>
    <dbReference type="NCBI Taxonomy" id="642492"/>
    <lineage>
        <taxon>Bacteria</taxon>
        <taxon>Bacillati</taxon>
        <taxon>Bacillota</taxon>
        <taxon>Clostridia</taxon>
        <taxon>Lachnospirales</taxon>
        <taxon>Cellulosilyticaceae</taxon>
        <taxon>Cellulosilyticum</taxon>
    </lineage>
</organism>
<feature type="domain" description="DUF1980" evidence="2">
    <location>
        <begin position="76"/>
        <end position="174"/>
    </location>
</feature>